<dbReference type="Proteomes" id="UP000739180">
    <property type="component" value="Unassembled WGS sequence"/>
</dbReference>
<evidence type="ECO:0000256" key="2">
    <source>
        <dbReference type="RuleBase" id="RU362097"/>
    </source>
</evidence>
<dbReference type="InterPro" id="IPR003423">
    <property type="entry name" value="OMP_efflux"/>
</dbReference>
<keyword evidence="2" id="KW-1134">Transmembrane beta strand</keyword>
<evidence type="ECO:0000313" key="4">
    <source>
        <dbReference type="EMBL" id="TMW10977.1"/>
    </source>
</evidence>
<dbReference type="EMBL" id="VCQT01000045">
    <property type="protein sequence ID" value="TMW10977.1"/>
    <property type="molecule type" value="Genomic_DNA"/>
</dbReference>
<proteinExistence type="inferred from homology"/>
<comment type="caution">
    <text evidence="4">The sequence shown here is derived from an EMBL/GenBank/DDBJ whole genome shotgun (WGS) entry which is preliminary data.</text>
</comment>
<feature type="chain" id="PRO_5044959298" evidence="2">
    <location>
        <begin position="21"/>
        <end position="512"/>
    </location>
</feature>
<feature type="region of interest" description="Disordered" evidence="3">
    <location>
        <begin position="492"/>
        <end position="512"/>
    </location>
</feature>
<dbReference type="Gene3D" id="1.20.1600.10">
    <property type="entry name" value="Outer membrane efflux proteins (OEP)"/>
    <property type="match status" value="1"/>
</dbReference>
<dbReference type="PANTHER" id="PTHR30203">
    <property type="entry name" value="OUTER MEMBRANE CATION EFFLUX PROTEIN"/>
    <property type="match status" value="1"/>
</dbReference>
<dbReference type="Gene3D" id="2.20.200.10">
    <property type="entry name" value="Outer membrane efflux proteins (OEP)"/>
    <property type="match status" value="1"/>
</dbReference>
<keyword evidence="2" id="KW-0472">Membrane</keyword>
<comment type="similarity">
    <text evidence="1 2">Belongs to the outer membrane factor (OMF) (TC 1.B.17) family.</text>
</comment>
<keyword evidence="2" id="KW-0732">Signal</keyword>
<keyword evidence="5" id="KW-1185">Reference proteome</keyword>
<gene>
    <name evidence="4" type="ORF">FGS76_16880</name>
</gene>
<protein>
    <submittedName>
        <fullName evidence="4">Efflux transporter outer membrane subunit</fullName>
    </submittedName>
</protein>
<evidence type="ECO:0000256" key="1">
    <source>
        <dbReference type="ARBA" id="ARBA00007613"/>
    </source>
</evidence>
<keyword evidence="2" id="KW-0449">Lipoprotein</keyword>
<dbReference type="NCBIfam" id="TIGR01845">
    <property type="entry name" value="outer_NodT"/>
    <property type="match status" value="1"/>
</dbReference>
<feature type="compositionally biased region" description="Basic and acidic residues" evidence="3">
    <location>
        <begin position="493"/>
        <end position="504"/>
    </location>
</feature>
<dbReference type="SUPFAM" id="SSF56954">
    <property type="entry name" value="Outer membrane efflux proteins (OEP)"/>
    <property type="match status" value="1"/>
</dbReference>
<name>A0ABY2XH17_9GAMM</name>
<evidence type="ECO:0000256" key="3">
    <source>
        <dbReference type="SAM" id="MobiDB-lite"/>
    </source>
</evidence>
<sequence length="512" mass="54593">MPNFPSAPGRWRQLATAVLAALSLAACTLGPDFRSPADDLAGDYQVSAPQGDTAHVDGPGGQAQRFTDGAPIAADWYRLFGSPVLNDLIHQAMENSPSLRASQASLRQAAHQLEAVSGADLPDLDLSGGATRQRSNGARIGQDNPMFNSVFNLYETRLALSYDLDPFGASDRETEAQAAQVAYAQNLLRGSMLTLVDNVVVTTVRLAALRDRVAASEAIVNLQSDQASLLGDQEQAGSVAFADVLRARAQLADTRAGLPALRHQLAVTEHALAQLVSADPATFQAPPLSLKDLNLPADLPLSLPSELVRQRPDILAAEERLHAANAQVGLATARLYPSLSLTASLGTLANHGDALFEPAAKVWSLGANITAPLFHGGTLRANKKAAEAAWEAEYARYRDTVLGAFVQVADVLDAIERDADALEARDHSLEANRDSLALVRKQYRAGAAGYLDVLSAEQRYNQALLSRIDAVRQRYVDTAALYHALGGGWWDAPQRDATPERNDRTAAAPAAP</sequence>
<keyword evidence="2" id="KW-0812">Transmembrane</keyword>
<reference evidence="4 5" key="1">
    <citation type="submission" date="2019-05" db="EMBL/GenBank/DDBJ databases">
        <title>Genome of Alcanivorax gelatiniphagus, an oil degrading marine bacteria.</title>
        <authorList>
            <person name="Kwon K.K."/>
        </authorList>
    </citation>
    <scope>NUCLEOTIDE SEQUENCE [LARGE SCALE GENOMIC DNA]</scope>
    <source>
        <strain evidence="4 5">MEBiC 08158</strain>
    </source>
</reference>
<comment type="subcellular location">
    <subcellularLocation>
        <location evidence="2">Cell outer membrane</location>
        <topology evidence="2">Lipid-anchor</topology>
    </subcellularLocation>
</comment>
<feature type="signal peptide" evidence="2">
    <location>
        <begin position="1"/>
        <end position="20"/>
    </location>
</feature>
<accession>A0ABY2XH17</accession>
<evidence type="ECO:0000313" key="5">
    <source>
        <dbReference type="Proteomes" id="UP000739180"/>
    </source>
</evidence>
<organism evidence="4 5">
    <name type="scientific">Alloalcanivorax gelatiniphagus</name>
    <dbReference type="NCBI Taxonomy" id="1194167"/>
    <lineage>
        <taxon>Bacteria</taxon>
        <taxon>Pseudomonadati</taxon>
        <taxon>Pseudomonadota</taxon>
        <taxon>Gammaproteobacteria</taxon>
        <taxon>Oceanospirillales</taxon>
        <taxon>Alcanivoracaceae</taxon>
        <taxon>Alloalcanivorax</taxon>
    </lineage>
</organism>
<keyword evidence="2" id="KW-0564">Palmitate</keyword>
<dbReference type="PANTHER" id="PTHR30203:SF33">
    <property type="entry name" value="BLR4455 PROTEIN"/>
    <property type="match status" value="1"/>
</dbReference>
<dbReference type="Pfam" id="PF02321">
    <property type="entry name" value="OEP"/>
    <property type="match status" value="2"/>
</dbReference>
<dbReference type="RefSeq" id="WP_138773813.1">
    <property type="nucleotide sequence ID" value="NZ_VCQT01000045.1"/>
</dbReference>
<dbReference type="InterPro" id="IPR010131">
    <property type="entry name" value="MdtP/NodT-like"/>
</dbReference>